<feature type="binding site" evidence="2">
    <location>
        <position position="179"/>
    </location>
    <ligand>
        <name>Zn(2+)</name>
        <dbReference type="ChEBI" id="CHEBI:29105"/>
        <note>catalytic</note>
    </ligand>
</feature>
<dbReference type="GO" id="GO:0004222">
    <property type="term" value="F:metalloendopeptidase activity"/>
    <property type="evidence" value="ECO:0007669"/>
    <property type="project" value="UniProtKB-UniRule"/>
</dbReference>
<protein>
    <recommendedName>
        <fullName evidence="3">Metalloendopeptidase</fullName>
        <ecNumber evidence="3">3.4.24.-</ecNumber>
    </recommendedName>
</protein>
<reference evidence="7" key="1">
    <citation type="submission" date="2022-11" db="UniProtKB">
        <authorList>
            <consortium name="WormBaseParasite"/>
        </authorList>
    </citation>
    <scope>IDENTIFICATION</scope>
</reference>
<keyword evidence="2 3" id="KW-0479">Metal-binding</keyword>
<feature type="compositionally biased region" description="Acidic residues" evidence="4">
    <location>
        <begin position="291"/>
        <end position="305"/>
    </location>
</feature>
<dbReference type="PRINTS" id="PR00480">
    <property type="entry name" value="ASTACIN"/>
</dbReference>
<dbReference type="CDD" id="cd04280">
    <property type="entry name" value="ZnMc_astacin_like"/>
    <property type="match status" value="1"/>
</dbReference>
<evidence type="ECO:0000256" key="4">
    <source>
        <dbReference type="SAM" id="MobiDB-lite"/>
    </source>
</evidence>
<keyword evidence="2 3" id="KW-0645">Protease</keyword>
<evidence type="ECO:0000313" key="6">
    <source>
        <dbReference type="Proteomes" id="UP000887572"/>
    </source>
</evidence>
<feature type="region of interest" description="Disordered" evidence="4">
    <location>
        <begin position="287"/>
        <end position="307"/>
    </location>
</feature>
<keyword evidence="2 3" id="KW-0482">Metalloprotease</keyword>
<dbReference type="Gene3D" id="3.40.390.10">
    <property type="entry name" value="Collagenase (Catalytic Domain)"/>
    <property type="match status" value="1"/>
</dbReference>
<feature type="chain" id="PRO_5038161130" description="Metalloendopeptidase" evidence="3">
    <location>
        <begin position="26"/>
        <end position="322"/>
    </location>
</feature>
<dbReference type="GO" id="GO:0008270">
    <property type="term" value="F:zinc ion binding"/>
    <property type="evidence" value="ECO:0007669"/>
    <property type="project" value="UniProtKB-UniRule"/>
</dbReference>
<accession>A0A914GQ37</accession>
<dbReference type="PROSITE" id="PS51864">
    <property type="entry name" value="ASTACIN"/>
    <property type="match status" value="1"/>
</dbReference>
<dbReference type="AlphaFoldDB" id="A0A914GQ37"/>
<comment type="cofactor">
    <cofactor evidence="2 3">
        <name>Zn(2+)</name>
        <dbReference type="ChEBI" id="CHEBI:29105"/>
    </cofactor>
    <text evidence="2 3">Binds 1 zinc ion per subunit.</text>
</comment>
<feature type="active site" evidence="2">
    <location>
        <position position="170"/>
    </location>
</feature>
<feature type="signal peptide" evidence="3">
    <location>
        <begin position="1"/>
        <end position="25"/>
    </location>
</feature>
<keyword evidence="3" id="KW-0732">Signal</keyword>
<proteinExistence type="predicted"/>
<keyword evidence="1" id="KW-1015">Disulfide bond</keyword>
<dbReference type="EC" id="3.4.24.-" evidence="3"/>
<evidence type="ECO:0000256" key="1">
    <source>
        <dbReference type="ARBA" id="ARBA00023157"/>
    </source>
</evidence>
<feature type="binding site" evidence="2">
    <location>
        <position position="169"/>
    </location>
    <ligand>
        <name>Zn(2+)</name>
        <dbReference type="ChEBI" id="CHEBI:29105"/>
        <note>catalytic</note>
    </ligand>
</feature>
<dbReference type="WBParaSite" id="Gr19_v10_g1030.t1">
    <property type="protein sequence ID" value="Gr19_v10_g1030.t1"/>
    <property type="gene ID" value="Gr19_v10_g1030"/>
</dbReference>
<evidence type="ECO:0000256" key="2">
    <source>
        <dbReference type="PROSITE-ProRule" id="PRU01211"/>
    </source>
</evidence>
<dbReference type="PANTHER" id="PTHR10127">
    <property type="entry name" value="DISCOIDIN, CUB, EGF, LAMININ , AND ZINC METALLOPROTEASE DOMAIN CONTAINING"/>
    <property type="match status" value="1"/>
</dbReference>
<dbReference type="InterPro" id="IPR034035">
    <property type="entry name" value="Astacin-like_dom"/>
</dbReference>
<feature type="domain" description="Peptidase M12A" evidence="5">
    <location>
        <begin position="62"/>
        <end position="274"/>
    </location>
</feature>
<dbReference type="InterPro" id="IPR024079">
    <property type="entry name" value="MetalloPept_cat_dom_sf"/>
</dbReference>
<dbReference type="SMART" id="SM00235">
    <property type="entry name" value="ZnMc"/>
    <property type="match status" value="1"/>
</dbReference>
<dbReference type="SUPFAM" id="SSF55486">
    <property type="entry name" value="Metalloproteases ('zincins'), catalytic domain"/>
    <property type="match status" value="1"/>
</dbReference>
<dbReference type="Proteomes" id="UP000887572">
    <property type="component" value="Unplaced"/>
</dbReference>
<sequence>MVSNFDGNCTTLFFIIVAIFQHLKGDPMPIDLAEQHGPRNRHGHGDVIELWEENQRDPKMRNALRNNATNRWTTQRDAKDGKFVIPYQISGNFSQSELEVIFMAMQKIARNTCVKFQSKRNRGDEDFVDIQNEYGEGCFTSVGRSPGRNILMLEGTVGETCVTDATVLHELFHKLGLWHEHMRSDRDKFIRVQFRNIPFYLHAQFRTVTTEKAITYGVRYDYRSLMQYGPNAFARPSDALSIKTRKRKFQKVIGTAVDASRGDWIKICAIYRCSECMGHKFDLAKESEQYREEEDGDETTLDEEENGARAAARVQIRLLRAL</sequence>
<feature type="binding site" evidence="2">
    <location>
        <position position="173"/>
    </location>
    <ligand>
        <name>Zn(2+)</name>
        <dbReference type="ChEBI" id="CHEBI:29105"/>
        <note>catalytic</note>
    </ligand>
</feature>
<dbReference type="PANTHER" id="PTHR10127:SF880">
    <property type="entry name" value="ZINC METALLOPROTEINASE NAS-5"/>
    <property type="match status" value="1"/>
</dbReference>
<dbReference type="InterPro" id="IPR006026">
    <property type="entry name" value="Peptidase_Metallo"/>
</dbReference>
<keyword evidence="2 3" id="KW-0862">Zinc</keyword>
<comment type="caution">
    <text evidence="2">Lacks conserved residue(s) required for the propagation of feature annotation.</text>
</comment>
<keyword evidence="6" id="KW-1185">Reference proteome</keyword>
<evidence type="ECO:0000259" key="5">
    <source>
        <dbReference type="PROSITE" id="PS51864"/>
    </source>
</evidence>
<evidence type="ECO:0000256" key="3">
    <source>
        <dbReference type="RuleBase" id="RU361183"/>
    </source>
</evidence>
<dbReference type="GO" id="GO:0006508">
    <property type="term" value="P:proteolysis"/>
    <property type="evidence" value="ECO:0007669"/>
    <property type="project" value="UniProtKB-KW"/>
</dbReference>
<dbReference type="InterPro" id="IPR001506">
    <property type="entry name" value="Peptidase_M12A"/>
</dbReference>
<dbReference type="Pfam" id="PF01400">
    <property type="entry name" value="Astacin"/>
    <property type="match status" value="1"/>
</dbReference>
<keyword evidence="2 3" id="KW-0378">Hydrolase</keyword>
<organism evidence="6 7">
    <name type="scientific">Globodera rostochiensis</name>
    <name type="common">Golden nematode worm</name>
    <name type="synonym">Heterodera rostochiensis</name>
    <dbReference type="NCBI Taxonomy" id="31243"/>
    <lineage>
        <taxon>Eukaryota</taxon>
        <taxon>Metazoa</taxon>
        <taxon>Ecdysozoa</taxon>
        <taxon>Nematoda</taxon>
        <taxon>Chromadorea</taxon>
        <taxon>Rhabditida</taxon>
        <taxon>Tylenchina</taxon>
        <taxon>Tylenchomorpha</taxon>
        <taxon>Tylenchoidea</taxon>
        <taxon>Heteroderidae</taxon>
        <taxon>Heteroderinae</taxon>
        <taxon>Globodera</taxon>
    </lineage>
</organism>
<evidence type="ECO:0000313" key="7">
    <source>
        <dbReference type="WBParaSite" id="Gr19_v10_g1030.t1"/>
    </source>
</evidence>
<name>A0A914GQ37_GLORO</name>